<evidence type="ECO:0000256" key="3">
    <source>
        <dbReference type="ARBA" id="ARBA00022519"/>
    </source>
</evidence>
<feature type="transmembrane region" description="Helical" evidence="7">
    <location>
        <begin position="353"/>
        <end position="375"/>
    </location>
</feature>
<evidence type="ECO:0000259" key="8">
    <source>
        <dbReference type="Pfam" id="PF06808"/>
    </source>
</evidence>
<keyword evidence="3" id="KW-0997">Cell inner membrane</keyword>
<dbReference type="NCBIfam" id="TIGR00786">
    <property type="entry name" value="dctM"/>
    <property type="match status" value="1"/>
</dbReference>
<evidence type="ECO:0000256" key="4">
    <source>
        <dbReference type="ARBA" id="ARBA00022692"/>
    </source>
</evidence>
<evidence type="ECO:0000256" key="6">
    <source>
        <dbReference type="ARBA" id="ARBA00023136"/>
    </source>
</evidence>
<feature type="domain" description="TRAP C4-dicarboxylate transport system permease DctM subunit" evidence="8">
    <location>
        <begin position="6"/>
        <end position="414"/>
    </location>
</feature>
<keyword evidence="4 7" id="KW-0812">Transmembrane</keyword>
<evidence type="ECO:0000313" key="9">
    <source>
        <dbReference type="EMBL" id="PID56128.1"/>
    </source>
</evidence>
<dbReference type="AlphaFoldDB" id="A0A2G6E316"/>
<dbReference type="GO" id="GO:0005886">
    <property type="term" value="C:plasma membrane"/>
    <property type="evidence" value="ECO:0007669"/>
    <property type="project" value="UniProtKB-SubCell"/>
</dbReference>
<gene>
    <name evidence="9" type="ORF">CSB45_12905</name>
</gene>
<keyword evidence="6 7" id="KW-0472">Membrane</keyword>
<proteinExistence type="predicted"/>
<reference evidence="9 10" key="1">
    <citation type="submission" date="2017-10" db="EMBL/GenBank/DDBJ databases">
        <title>Novel microbial diversity and functional potential in the marine mammal oral microbiome.</title>
        <authorList>
            <person name="Dudek N.K."/>
            <person name="Sun C.L."/>
            <person name="Burstein D."/>
            <person name="Kantor R.S."/>
            <person name="Aliaga Goltsman D.S."/>
            <person name="Bik E.M."/>
            <person name="Thomas B.C."/>
            <person name="Banfield J.F."/>
            <person name="Relman D.A."/>
        </authorList>
    </citation>
    <scope>NUCLEOTIDE SEQUENCE [LARGE SCALE GENOMIC DNA]</scope>
    <source>
        <strain evidence="9">DOLZORAL124_49_17</strain>
    </source>
</reference>
<evidence type="ECO:0000256" key="5">
    <source>
        <dbReference type="ARBA" id="ARBA00022989"/>
    </source>
</evidence>
<feature type="transmembrane region" description="Helical" evidence="7">
    <location>
        <begin position="215"/>
        <end position="233"/>
    </location>
</feature>
<protein>
    <submittedName>
        <fullName evidence="9">C4-dicarboxylate ABC transporter permease</fullName>
    </submittedName>
</protein>
<feature type="transmembrane region" description="Helical" evidence="7">
    <location>
        <begin position="395"/>
        <end position="419"/>
    </location>
</feature>
<dbReference type="InterPro" id="IPR004681">
    <property type="entry name" value="TRAP_DctM"/>
</dbReference>
<organism evidence="9 10">
    <name type="scientific">candidate division KSB3 bacterium</name>
    <dbReference type="NCBI Taxonomy" id="2044937"/>
    <lineage>
        <taxon>Bacteria</taxon>
        <taxon>candidate division KSB3</taxon>
    </lineage>
</organism>
<feature type="transmembrane region" description="Helical" evidence="7">
    <location>
        <begin position="170"/>
        <end position="190"/>
    </location>
</feature>
<accession>A0A2G6E316</accession>
<comment type="caution">
    <text evidence="9">The sequence shown here is derived from an EMBL/GenBank/DDBJ whole genome shotgun (WGS) entry which is preliminary data.</text>
</comment>
<keyword evidence="2" id="KW-1003">Cell membrane</keyword>
<feature type="transmembrane region" description="Helical" evidence="7">
    <location>
        <begin position="270"/>
        <end position="292"/>
    </location>
</feature>
<evidence type="ECO:0000256" key="1">
    <source>
        <dbReference type="ARBA" id="ARBA00004429"/>
    </source>
</evidence>
<dbReference type="EMBL" id="PDPS01000038">
    <property type="protein sequence ID" value="PID56128.1"/>
    <property type="molecule type" value="Genomic_DNA"/>
</dbReference>
<dbReference type="GO" id="GO:0022857">
    <property type="term" value="F:transmembrane transporter activity"/>
    <property type="evidence" value="ECO:0007669"/>
    <property type="project" value="TreeGrafter"/>
</dbReference>
<feature type="transmembrane region" description="Helical" evidence="7">
    <location>
        <begin position="142"/>
        <end position="164"/>
    </location>
</feature>
<feature type="transmembrane region" description="Helical" evidence="7">
    <location>
        <begin position="312"/>
        <end position="341"/>
    </location>
</feature>
<evidence type="ECO:0000256" key="7">
    <source>
        <dbReference type="SAM" id="Phobius"/>
    </source>
</evidence>
<keyword evidence="5 7" id="KW-1133">Transmembrane helix</keyword>
<dbReference type="PANTHER" id="PTHR33362:SF5">
    <property type="entry name" value="C4-DICARBOXYLATE TRAP TRANSPORTER LARGE PERMEASE PROTEIN DCTM"/>
    <property type="match status" value="1"/>
</dbReference>
<dbReference type="PIRSF" id="PIRSF006066">
    <property type="entry name" value="HI0050"/>
    <property type="match status" value="1"/>
</dbReference>
<sequence length="425" mass="45355">MVALLIILFALLMLSSAPMAIVLGLTSTLSITLLTKVPLRVIPQQLFTAVDSSALMAVPFFILAGQLMTSGKIADRLIKVASALTSSLRGGLAISAVLACAFFAAISGSSPATVVAVGSMMIPALTERGYHKNFSTGLLTTAGSLGIMIPPSIPMIIYALIMNVSVTKEFLAGIVPGLLISGLFIAYSSFQAKKHRWDSTEVFSLRAVAASIKRGFWGLLLPILVLGGIYGGIFTTTEAAAVSVVYALCCELLIYKGLKLKQLPAILKDAALLSAVLLFIVANASCLSWFLASQQVPSKVAVAIGEFVTTRWMFLLLVNVLFLGLGMLMDIVSAMIIIAPILYPMLQKFDIDLIHFGIIMIVNIEIGFLSPPFGLNLFVASGITKRPVLEVTRSVLPFLLLMILVLLLLALLPSISLFLPNLLVK</sequence>
<evidence type="ECO:0000256" key="2">
    <source>
        <dbReference type="ARBA" id="ARBA00022475"/>
    </source>
</evidence>
<dbReference type="Proteomes" id="UP000229740">
    <property type="component" value="Unassembled WGS sequence"/>
</dbReference>
<dbReference type="PANTHER" id="PTHR33362">
    <property type="entry name" value="SIALIC ACID TRAP TRANSPORTER PERMEASE PROTEIN SIAT-RELATED"/>
    <property type="match status" value="1"/>
</dbReference>
<evidence type="ECO:0000313" key="10">
    <source>
        <dbReference type="Proteomes" id="UP000229740"/>
    </source>
</evidence>
<dbReference type="InterPro" id="IPR010656">
    <property type="entry name" value="DctM"/>
</dbReference>
<comment type="subcellular location">
    <subcellularLocation>
        <location evidence="1">Cell inner membrane</location>
        <topology evidence="1">Multi-pass membrane protein</topology>
    </subcellularLocation>
</comment>
<feature type="transmembrane region" description="Helical" evidence="7">
    <location>
        <begin position="46"/>
        <end position="67"/>
    </location>
</feature>
<name>A0A2G6E316_9BACT</name>
<dbReference type="Pfam" id="PF06808">
    <property type="entry name" value="DctM"/>
    <property type="match status" value="1"/>
</dbReference>